<feature type="region of interest" description="Disordered" evidence="3">
    <location>
        <begin position="360"/>
        <end position="381"/>
    </location>
</feature>
<feature type="transmembrane region" description="Helical" evidence="4">
    <location>
        <begin position="415"/>
        <end position="434"/>
    </location>
</feature>
<evidence type="ECO:0000256" key="2">
    <source>
        <dbReference type="ARBA" id="ARBA00022679"/>
    </source>
</evidence>
<dbReference type="STRING" id="79923.A0A3R7GFA0"/>
<name>A0A3R7GFA0_CLOSI</name>
<evidence type="ECO:0000256" key="1">
    <source>
        <dbReference type="ARBA" id="ARBA00022603"/>
    </source>
</evidence>
<dbReference type="PANTHER" id="PTHR46103:SF1">
    <property type="entry name" value="RRNA METHYLTRANSFERASE 1, MITOCHONDRIAL"/>
    <property type="match status" value="1"/>
</dbReference>
<reference evidence="6 7" key="2">
    <citation type="journal article" date="2021" name="Genomics">
        <title>High-quality reference genome for Clonorchis sinensis.</title>
        <authorList>
            <person name="Young N.D."/>
            <person name="Stroehlein A.J."/>
            <person name="Kinkar L."/>
            <person name="Wang T."/>
            <person name="Sohn W.M."/>
            <person name="Chang B.C.H."/>
            <person name="Kaur P."/>
            <person name="Weisz D."/>
            <person name="Dudchenko O."/>
            <person name="Aiden E.L."/>
            <person name="Korhonen P.K."/>
            <person name="Gasser R.B."/>
        </authorList>
    </citation>
    <scope>NUCLEOTIDE SEQUENCE [LARGE SCALE GENOMIC DNA]</scope>
    <source>
        <strain evidence="6">Cs-k2</strain>
    </source>
</reference>
<evidence type="ECO:0000313" key="7">
    <source>
        <dbReference type="Proteomes" id="UP000286415"/>
    </source>
</evidence>
<protein>
    <submittedName>
        <fullName evidence="6">Ribose methyltransferase</fullName>
    </submittedName>
</protein>
<dbReference type="InterPro" id="IPR047182">
    <property type="entry name" value="MRM1"/>
</dbReference>
<evidence type="ECO:0000313" key="6">
    <source>
        <dbReference type="EMBL" id="KAG5445902.1"/>
    </source>
</evidence>
<comment type="caution">
    <text evidence="6">The sequence shown here is derived from an EMBL/GenBank/DDBJ whole genome shotgun (WGS) entry which is preliminary data.</text>
</comment>
<dbReference type="InterPro" id="IPR029026">
    <property type="entry name" value="tRNA_m1G_MTases_N"/>
</dbReference>
<keyword evidence="4" id="KW-0812">Transmembrane</keyword>
<evidence type="ECO:0000256" key="3">
    <source>
        <dbReference type="SAM" id="MobiDB-lite"/>
    </source>
</evidence>
<keyword evidence="1 6" id="KW-0489">Methyltransferase</keyword>
<dbReference type="GO" id="GO:0005739">
    <property type="term" value="C:mitochondrion"/>
    <property type="evidence" value="ECO:0007669"/>
    <property type="project" value="TreeGrafter"/>
</dbReference>
<dbReference type="Proteomes" id="UP000286415">
    <property type="component" value="Unassembled WGS sequence"/>
</dbReference>
<dbReference type="PANTHER" id="PTHR46103">
    <property type="entry name" value="RRNA METHYLTRANSFERASE 1, MITOCHONDRIAL"/>
    <property type="match status" value="1"/>
</dbReference>
<dbReference type="InterPro" id="IPR001537">
    <property type="entry name" value="SpoU_MeTrfase"/>
</dbReference>
<sequence length="487" mass="52802">MVYGGAQPVVKFNPRRTDRKVRGLNPTSASRLLLSELGQLGSISSLVLPSGRYQKDVTAGRFFLANRSALTFRQRNIKCLHVREDWFKGQAADGLARPWLSRICEIADHSRIPILPTSSIELGKLVNGRAHQGVVLETDQIPINEVTGKTISHLLSSLRFGSRITRGTLSHHRRPISLLLDHLTDVMNVGSIFRTAAFFGACAVFLSAAPCVTPSNLISKLSVGAMESLLFYRLTDTIADLRVLSEAGFLIVGTAGQNSSESLDARYKAEWDLTPDMVGRNDDGGTGITPRPLLLVLGNESTGISQEVLKACDLFVRVVGSHESACTPLSPIPSSLNVAVATGILLYHLTALRHRTEEHEGWATDRFPKPRQRKSGRGRARTTDLSVSKFALQPLSCAALDRVRLNNGGVLISRFAIYRCGVILFTVISAVYWISPLFSQEFLPLTNGSKPTSASRLPLSRCGQPGSSTALVLPSGGMAATHRKGAT</sequence>
<dbReference type="GO" id="GO:0016435">
    <property type="term" value="F:rRNA (guanine) methyltransferase activity"/>
    <property type="evidence" value="ECO:0007669"/>
    <property type="project" value="TreeGrafter"/>
</dbReference>
<proteinExistence type="predicted"/>
<evidence type="ECO:0000256" key="4">
    <source>
        <dbReference type="SAM" id="Phobius"/>
    </source>
</evidence>
<dbReference type="EMBL" id="NIRI02000056">
    <property type="protein sequence ID" value="KAG5445902.1"/>
    <property type="molecule type" value="Genomic_DNA"/>
</dbReference>
<dbReference type="OrthoDB" id="270651at2759"/>
<dbReference type="SUPFAM" id="SSF75217">
    <property type="entry name" value="alpha/beta knot"/>
    <property type="match status" value="1"/>
</dbReference>
<dbReference type="Pfam" id="PF00588">
    <property type="entry name" value="SpoU_methylase"/>
    <property type="match status" value="1"/>
</dbReference>
<evidence type="ECO:0000259" key="5">
    <source>
        <dbReference type="Pfam" id="PF00588"/>
    </source>
</evidence>
<dbReference type="Gene3D" id="3.30.1330.30">
    <property type="match status" value="1"/>
</dbReference>
<gene>
    <name evidence="6" type="ORF">CSKR_109635</name>
</gene>
<organism evidence="6 7">
    <name type="scientific">Clonorchis sinensis</name>
    <name type="common">Chinese liver fluke</name>
    <dbReference type="NCBI Taxonomy" id="79923"/>
    <lineage>
        <taxon>Eukaryota</taxon>
        <taxon>Metazoa</taxon>
        <taxon>Spiralia</taxon>
        <taxon>Lophotrochozoa</taxon>
        <taxon>Platyhelminthes</taxon>
        <taxon>Trematoda</taxon>
        <taxon>Digenea</taxon>
        <taxon>Opisthorchiida</taxon>
        <taxon>Opisthorchiata</taxon>
        <taxon>Opisthorchiidae</taxon>
        <taxon>Clonorchis</taxon>
    </lineage>
</organism>
<keyword evidence="7" id="KW-1185">Reference proteome</keyword>
<keyword evidence="4" id="KW-0472">Membrane</keyword>
<keyword evidence="2" id="KW-0808">Transferase</keyword>
<feature type="compositionally biased region" description="Basic residues" evidence="3">
    <location>
        <begin position="369"/>
        <end position="380"/>
    </location>
</feature>
<dbReference type="InterPro" id="IPR029064">
    <property type="entry name" value="Ribosomal_eL30-like_sf"/>
</dbReference>
<keyword evidence="4" id="KW-1133">Transmembrane helix</keyword>
<dbReference type="Gene3D" id="3.40.1280.10">
    <property type="match status" value="1"/>
</dbReference>
<dbReference type="GO" id="GO:0003723">
    <property type="term" value="F:RNA binding"/>
    <property type="evidence" value="ECO:0007669"/>
    <property type="project" value="InterPro"/>
</dbReference>
<dbReference type="InParanoid" id="A0A3R7GFA0"/>
<feature type="domain" description="tRNA/rRNA methyltransferase SpoU type" evidence="5">
    <location>
        <begin position="176"/>
        <end position="347"/>
    </location>
</feature>
<reference evidence="6 7" key="1">
    <citation type="journal article" date="2018" name="Biotechnol. Adv.">
        <title>Improved genomic resources and new bioinformatic workflow for the carcinogenic parasite Clonorchis sinensis: Biotechnological implications.</title>
        <authorList>
            <person name="Wang D."/>
            <person name="Korhonen P.K."/>
            <person name="Gasser R.B."/>
            <person name="Young N.D."/>
        </authorList>
    </citation>
    <scope>NUCLEOTIDE SEQUENCE [LARGE SCALE GENOMIC DNA]</scope>
    <source>
        <strain evidence="6">Cs-k2</strain>
    </source>
</reference>
<dbReference type="InterPro" id="IPR029028">
    <property type="entry name" value="Alpha/beta_knot_MTases"/>
</dbReference>
<dbReference type="AlphaFoldDB" id="A0A3R7GFA0"/>
<accession>A0A3R7GFA0</accession>